<evidence type="ECO:0000256" key="3">
    <source>
        <dbReference type="ARBA" id="ARBA00022553"/>
    </source>
</evidence>
<dbReference type="Pfam" id="PF00550">
    <property type="entry name" value="PP-binding"/>
    <property type="match status" value="1"/>
</dbReference>
<dbReference type="InterPro" id="IPR014043">
    <property type="entry name" value="Acyl_transferase_dom"/>
</dbReference>
<evidence type="ECO:0000259" key="9">
    <source>
        <dbReference type="PROSITE" id="PS52019"/>
    </source>
</evidence>
<dbReference type="InterPro" id="IPR042104">
    <property type="entry name" value="PKS_dehydratase_sf"/>
</dbReference>
<dbReference type="InterPro" id="IPR001227">
    <property type="entry name" value="Ac_transferase_dom_sf"/>
</dbReference>
<dbReference type="Pfam" id="PF00109">
    <property type="entry name" value="ketoacyl-synt"/>
    <property type="match status" value="1"/>
</dbReference>
<organism evidence="10 11">
    <name type="scientific">Mola mola</name>
    <name type="common">Ocean sunfish</name>
    <name type="synonym">Tetraodon mola</name>
    <dbReference type="NCBI Taxonomy" id="94237"/>
    <lineage>
        <taxon>Eukaryota</taxon>
        <taxon>Metazoa</taxon>
        <taxon>Chordata</taxon>
        <taxon>Craniata</taxon>
        <taxon>Vertebrata</taxon>
        <taxon>Euteleostomi</taxon>
        <taxon>Actinopterygii</taxon>
        <taxon>Neopterygii</taxon>
        <taxon>Teleostei</taxon>
        <taxon>Neoteleostei</taxon>
        <taxon>Acanthomorphata</taxon>
        <taxon>Eupercaria</taxon>
        <taxon>Tetraodontiformes</taxon>
        <taxon>Molidae</taxon>
        <taxon>Mola</taxon>
    </lineage>
</organism>
<dbReference type="Ensembl" id="ENSMMOT00000005985.1">
    <property type="protein sequence ID" value="ENSMMOP00000005876.1"/>
    <property type="gene ID" value="ENSMMOG00000004612.1"/>
</dbReference>
<dbReference type="Gene3D" id="3.40.366.10">
    <property type="entry name" value="Malonyl-Coenzyme A Acyl Carrier Protein, domain 2"/>
    <property type="match status" value="1"/>
</dbReference>
<dbReference type="SMART" id="SM00822">
    <property type="entry name" value="PKS_KR"/>
    <property type="match status" value="1"/>
</dbReference>
<evidence type="ECO:0000256" key="5">
    <source>
        <dbReference type="ARBA" id="ARBA00048404"/>
    </source>
</evidence>
<evidence type="ECO:0000256" key="2">
    <source>
        <dbReference type="ARBA" id="ARBA00022450"/>
    </source>
</evidence>
<dbReference type="InterPro" id="IPR050444">
    <property type="entry name" value="Polyketide_Synthase"/>
</dbReference>
<name>A0A3Q3VTC9_MOLML</name>
<dbReference type="SMART" id="SM00827">
    <property type="entry name" value="PKS_AT"/>
    <property type="match status" value="1"/>
</dbReference>
<dbReference type="InterPro" id="IPR057326">
    <property type="entry name" value="KR_dom"/>
</dbReference>
<dbReference type="SUPFAM" id="SSF52151">
    <property type="entry name" value="FabD/lysophospholipase-like"/>
    <property type="match status" value="1"/>
</dbReference>
<dbReference type="PANTHER" id="PTHR45681">
    <property type="entry name" value="POLYKETIDE SYNTHASE 44-RELATED"/>
    <property type="match status" value="1"/>
</dbReference>
<dbReference type="Pfam" id="PF08659">
    <property type="entry name" value="KR"/>
    <property type="match status" value="1"/>
</dbReference>
<accession>A0A3Q3VTC9</accession>
<dbReference type="InterPro" id="IPR020841">
    <property type="entry name" value="PKS_Beta-ketoAc_synthase_dom"/>
</dbReference>
<dbReference type="InterPro" id="IPR016039">
    <property type="entry name" value="Thiolase-like"/>
</dbReference>
<dbReference type="STRING" id="94237.ENSMMOP00000005876"/>
<dbReference type="PROSITE" id="PS52004">
    <property type="entry name" value="KS3_2"/>
    <property type="match status" value="1"/>
</dbReference>
<feature type="active site" description="Proton donor; for dehydratase activity" evidence="6">
    <location>
        <position position="1089"/>
    </location>
</feature>
<dbReference type="Gene3D" id="3.90.180.10">
    <property type="entry name" value="Medium-chain alcohol dehydrogenases, catalytic domain"/>
    <property type="match status" value="1"/>
</dbReference>
<evidence type="ECO:0000313" key="11">
    <source>
        <dbReference type="Proteomes" id="UP000261620"/>
    </source>
</evidence>
<dbReference type="GO" id="GO:0004315">
    <property type="term" value="F:3-oxoacyl-[acyl-carrier-protein] synthase activity"/>
    <property type="evidence" value="ECO:0007669"/>
    <property type="project" value="InterPro"/>
</dbReference>
<keyword evidence="4" id="KW-0808">Transferase</keyword>
<dbReference type="OMA" id="WEHKNNG"/>
<dbReference type="SMART" id="SM00825">
    <property type="entry name" value="PKS_KS"/>
    <property type="match status" value="1"/>
</dbReference>
<feature type="active site" description="Proton acceptor; for dehydratase activity" evidence="6">
    <location>
        <position position="920"/>
    </location>
</feature>
<keyword evidence="3" id="KW-0597">Phosphoprotein</keyword>
<dbReference type="SUPFAM" id="SSF51735">
    <property type="entry name" value="NAD(P)-binding Rossmann-fold domains"/>
    <property type="match status" value="1"/>
</dbReference>
<evidence type="ECO:0000313" key="10">
    <source>
        <dbReference type="Ensembl" id="ENSMMOP00000005876.1"/>
    </source>
</evidence>
<dbReference type="Gene3D" id="3.10.129.110">
    <property type="entry name" value="Polyketide synthase dehydratase"/>
    <property type="match status" value="1"/>
</dbReference>
<dbReference type="Gene3D" id="3.40.47.10">
    <property type="match status" value="1"/>
</dbReference>
<dbReference type="InterPro" id="IPR009081">
    <property type="entry name" value="PP-bd_ACP"/>
</dbReference>
<dbReference type="CDD" id="cd05274">
    <property type="entry name" value="KR_FAS_SDR_x"/>
    <property type="match status" value="1"/>
</dbReference>
<reference evidence="10" key="2">
    <citation type="submission" date="2025-09" db="UniProtKB">
        <authorList>
            <consortium name="Ensembl"/>
        </authorList>
    </citation>
    <scope>IDENTIFICATION</scope>
</reference>
<dbReference type="SUPFAM" id="SSF55048">
    <property type="entry name" value="Probable ACP-binding domain of malonyl-CoA ACP transacylase"/>
    <property type="match status" value="1"/>
</dbReference>
<dbReference type="InterPro" id="IPR032821">
    <property type="entry name" value="PKS_assoc"/>
</dbReference>
<keyword evidence="11" id="KW-1185">Reference proteome</keyword>
<dbReference type="Pfam" id="PF21089">
    <property type="entry name" value="PKS_DH_N"/>
    <property type="match status" value="1"/>
</dbReference>
<sequence>MEDTEDDVAIIGIGCNFPGGEGLENFWRVLLEGKNCVVDIPAERFDITLWYDSDGNKPGKTQTTKAFDHKFFGITEAEADLMDPQQKLLLQCTYRALEDAGIAMESISGSRTGVYIGLMNRDFEMLQSKSSAAITHYNGTGTAMSMAANRISFTFNLTGPSFAIDSACSSSLVALHLACQAIKQGDCEMALCGGVTCMLEPRVFVALSKAKMISPEGTSKPFSRNANGYGRGEGCGVVLLKPLTKAIKDYNKVWGVINKTAVNQDGHSVTPITKPSMIQQQELLQRIYSESDLANVQYIEAHGTGTPAGDPTEAGGISNAISKGKPPGSVKLWIGSVKGNIGHTESAAGVAGLIKVLLMMKHQTIVPSVFYSEDSASIDAKALGLSIPINVERWDMNGSLGRVGGINSFGFGGTNAHAIVREYSKRQTSVPTQIPKGSPKLFMISAASEKSLVLTIIDTHQRLCSDQPVDLRALSYTSACRRSHFKHKYRKAFSASSLSDLKHQLTAALKTKFESIRSDVQVCFVFCGNGVAYRGMCKQLLREAPVFRDKVREVESLFQSHKSIGITQCLSGELDNDDFSKPCIVQPLLFAIQVGIATLLKHWGVEPNVMFGHSVGEVAAAHCSGLLSLEDAVKVLHIRSTLQSKVTGGKMLLISNMAVTEVLKSLEDFSGKICVAAFNSPQSCTLSGVADAIDILHQRLRVVDTENKLFLHELDVAAAYHSHMMDSILDDIERGIESLNAKNKDCNLFSTVTGDSYSDGDFTTGKYWARNIREPVLFEQTLRNVIKDKQSSRNVVFVEIGPRRALHRNIHETVGNSTIVLSSVQPGRDYDTMLSTVAKLFELGISVNWHQIYQGCETLPTYLPIYQFVNTKKELNFEAARKPDEPNAFSSHAFMSQMKQGNKEYVFNLSLDTAPYLWEHKNSGVPVVPGALYVELAYASVIANLRPKKPASLLQISVRLEGLCTLSSNCEQLKVILEHEENEASFKIQSSVATHASGTYRCLDGQSDNLIEEPTICLDIVFQRCKLSMKGKEIYSILSQAGFEYGSIFKQLDDVHLGHEFNEAVTIIQVPGELLKQLHDYFIHPVLLDCFLQMTGVVAIRQLKDKKGFPSLIGSVTIRGPLQEKMVMYLRVSQETPDFLDVCGCFSTTEGHVLVELKGVRILFLGNSSNVIQSCFFHNEIIVIPDESDVQNFQIKAIVFEDKLGIAKRLRPFIHPESALVESRENWIADEVQNIVLRLLNTNVDLEKILFLWGVEDLSHLSSEKMLDSLVTCCEYFRLIVLALKDSKHSFTIHVITYRSSETVVDHLSPGFVLSGLTRACAAEIVGLSFHLIDLVSLTSEDIKMLVHVINNCKEQEVIISKGKASTMRIARTPMNDVSTCDSDIHLENVSNFVIQTTDPYRMANLSAVPYDSNINPVPEKSVEIQLTSVCVHSCDYFPVTTSHLNFGKTMYWNKHISQNHQLLSLDFSGIVTATGKDVSNVRVGDHIASCYPVAASGKITIPEAVCYSTKKLTFLKETPCVSYLILAWEILENILFEVKQQHRKLIIISSSSASVLMKVLALTANRSGWNVSALPHFRGQSLHFNQNHAFVFLPPFDHSWQEMHESGGHNRHIIFVYSDQMSSLLPANTFALKCEHIHVHKLDLADVLQRPNLQVQNRKISKWLLSLGFDTLSLPLKRETFQLSTAKELQIKANPESYFTTATVQQVVLQRLQRRSDCPASDIPLLKTSRQLFKQNCVYIVTGGLSGLGLETVKFVAHNGGGGIATLSRSSLTDKVQFEMKLLEKKYGVRIINIQCDVSVSMQVMDAISKIQKRFPSCPVKGVFHSAAVLHDALIETLDKSLFRKVLQPKVSGALNLHYATLHSKLDFFVCYSSISSFIGNPSQCNYAAANSFLDMFCHYRRNLGLAGQSINWGPLNLGLLLNKDHFQKFLEAKGMMIMDVCDIQEALEKCLMMNRPQQVICKFNLKNLQIHVLSQNASFRARLSVLVTTELKDDVSTQSSIKHESSMNGNVRTLISDICSVSVDELDDDSPLHLLGLDSMLAMTLQNKIFQETGVNVPLVKILDPNSTLRTLENLVMNNGQLCEHKSIC</sequence>
<dbReference type="InterPro" id="IPR013968">
    <property type="entry name" value="PKS_KR"/>
</dbReference>
<dbReference type="InterPro" id="IPR036736">
    <property type="entry name" value="ACP-like_sf"/>
</dbReference>
<feature type="domain" description="Ketosynthase family 3 (KS3)" evidence="8">
    <location>
        <begin position="5"/>
        <end position="422"/>
    </location>
</feature>
<dbReference type="InterPro" id="IPR049551">
    <property type="entry name" value="PKS_DH_C"/>
</dbReference>
<evidence type="ECO:0000256" key="6">
    <source>
        <dbReference type="PROSITE-ProRule" id="PRU01363"/>
    </source>
</evidence>
<dbReference type="InterPro" id="IPR049900">
    <property type="entry name" value="PKS_mFAS_DH"/>
</dbReference>
<dbReference type="PANTHER" id="PTHR45681:SF8">
    <property type="entry name" value="CARRIER DOMAIN-CONTAINING PROTEIN"/>
    <property type="match status" value="1"/>
</dbReference>
<dbReference type="Pfam" id="PF00698">
    <property type="entry name" value="Acyl_transf_1"/>
    <property type="match status" value="1"/>
</dbReference>
<dbReference type="PROSITE" id="PS00606">
    <property type="entry name" value="KS3_1"/>
    <property type="match status" value="1"/>
</dbReference>
<dbReference type="Pfam" id="PF02801">
    <property type="entry name" value="Ketoacyl-synt_C"/>
    <property type="match status" value="1"/>
</dbReference>
<dbReference type="InterPro" id="IPR014030">
    <property type="entry name" value="Ketoacyl_synth_N"/>
</dbReference>
<dbReference type="SUPFAM" id="SSF47336">
    <property type="entry name" value="ACP-like"/>
    <property type="match status" value="1"/>
</dbReference>
<dbReference type="Gene3D" id="1.10.1200.10">
    <property type="entry name" value="ACP-like"/>
    <property type="match status" value="1"/>
</dbReference>
<reference evidence="10" key="1">
    <citation type="submission" date="2025-08" db="UniProtKB">
        <authorList>
            <consortium name="Ensembl"/>
        </authorList>
    </citation>
    <scope>IDENTIFICATION</scope>
</reference>
<dbReference type="InterPro" id="IPR016036">
    <property type="entry name" value="Malonyl_transacylase_ACP-bd"/>
</dbReference>
<feature type="region of interest" description="C-terminal hotdog fold" evidence="6">
    <location>
        <begin position="1026"/>
        <end position="1171"/>
    </location>
</feature>
<evidence type="ECO:0000259" key="8">
    <source>
        <dbReference type="PROSITE" id="PS52004"/>
    </source>
</evidence>
<dbReference type="Gene3D" id="3.30.70.3290">
    <property type="match status" value="1"/>
</dbReference>
<proteinExistence type="predicted"/>
<comment type="pathway">
    <text evidence="1">Lipid metabolism; fatty acid biosynthesis.</text>
</comment>
<feature type="region of interest" description="N-terminal hotdog fold" evidence="6">
    <location>
        <begin position="886"/>
        <end position="1007"/>
    </location>
</feature>
<dbReference type="SUPFAM" id="SSF53901">
    <property type="entry name" value="Thiolase-like"/>
    <property type="match status" value="1"/>
</dbReference>
<dbReference type="InterPro" id="IPR016035">
    <property type="entry name" value="Acyl_Trfase/lysoPLipase"/>
</dbReference>
<dbReference type="UniPathway" id="UPA00094"/>
<dbReference type="CDD" id="cd00833">
    <property type="entry name" value="PKS"/>
    <property type="match status" value="1"/>
</dbReference>
<protein>
    <submittedName>
        <fullName evidence="10">Uncharacterized protein</fullName>
    </submittedName>
</protein>
<feature type="domain" description="PKS/mFAS DH" evidence="9">
    <location>
        <begin position="886"/>
        <end position="1171"/>
    </location>
</feature>
<dbReference type="InterPro" id="IPR036291">
    <property type="entry name" value="NAD(P)-bd_dom_sf"/>
</dbReference>
<evidence type="ECO:0000259" key="7">
    <source>
        <dbReference type="PROSITE" id="PS50075"/>
    </source>
</evidence>
<dbReference type="Gene3D" id="3.30.70.250">
    <property type="entry name" value="Malonyl-CoA ACP transacylase, ACP-binding"/>
    <property type="match status" value="1"/>
</dbReference>
<dbReference type="Gene3D" id="3.40.50.720">
    <property type="entry name" value="NAD(P)-binding Rossmann-like Domain"/>
    <property type="match status" value="2"/>
</dbReference>
<comment type="catalytic activity">
    <reaction evidence="5">
        <text>holo-[ACP] + malonyl-CoA = malonyl-[ACP] + CoA</text>
        <dbReference type="Rhea" id="RHEA:41792"/>
        <dbReference type="Rhea" id="RHEA-COMP:9623"/>
        <dbReference type="Rhea" id="RHEA-COMP:9685"/>
        <dbReference type="ChEBI" id="CHEBI:57287"/>
        <dbReference type="ChEBI" id="CHEBI:57384"/>
        <dbReference type="ChEBI" id="CHEBI:64479"/>
        <dbReference type="ChEBI" id="CHEBI:78449"/>
        <dbReference type="EC" id="2.3.1.39"/>
    </reaction>
    <physiologicalReaction direction="left-to-right" evidence="5">
        <dbReference type="Rhea" id="RHEA:41793"/>
    </physiologicalReaction>
</comment>
<feature type="domain" description="Carrier" evidence="7">
    <location>
        <begin position="2007"/>
        <end position="2082"/>
    </location>
</feature>
<dbReference type="GO" id="GO:0004314">
    <property type="term" value="F:[acyl-carrier-protein] S-malonyltransferase activity"/>
    <property type="evidence" value="ECO:0007669"/>
    <property type="project" value="UniProtKB-EC"/>
</dbReference>
<keyword evidence="2" id="KW-0596">Phosphopantetheine</keyword>
<dbReference type="InterPro" id="IPR018201">
    <property type="entry name" value="Ketoacyl_synth_AS"/>
</dbReference>
<dbReference type="InterPro" id="IPR049552">
    <property type="entry name" value="PKS_DH_N"/>
</dbReference>
<dbReference type="SUPFAM" id="SSF50129">
    <property type="entry name" value="GroES-like"/>
    <property type="match status" value="1"/>
</dbReference>
<evidence type="ECO:0000256" key="4">
    <source>
        <dbReference type="ARBA" id="ARBA00022679"/>
    </source>
</evidence>
<dbReference type="InterPro" id="IPR011032">
    <property type="entry name" value="GroES-like_sf"/>
</dbReference>
<dbReference type="GO" id="GO:0006633">
    <property type="term" value="P:fatty acid biosynthetic process"/>
    <property type="evidence" value="ECO:0007669"/>
    <property type="project" value="UniProtKB-UniPathway"/>
</dbReference>
<dbReference type="InterPro" id="IPR014031">
    <property type="entry name" value="Ketoacyl_synth_C"/>
</dbReference>
<dbReference type="PROSITE" id="PS52019">
    <property type="entry name" value="PKS_MFAS_DH"/>
    <property type="match status" value="1"/>
</dbReference>
<evidence type="ECO:0000256" key="1">
    <source>
        <dbReference type="ARBA" id="ARBA00005194"/>
    </source>
</evidence>
<dbReference type="Pfam" id="PF14765">
    <property type="entry name" value="PS-DH"/>
    <property type="match status" value="1"/>
</dbReference>
<dbReference type="Proteomes" id="UP000261620">
    <property type="component" value="Unplaced"/>
</dbReference>
<dbReference type="PROSITE" id="PS50075">
    <property type="entry name" value="CARRIER"/>
    <property type="match status" value="1"/>
</dbReference>
<dbReference type="Pfam" id="PF16197">
    <property type="entry name" value="KAsynt_C_assoc"/>
    <property type="match status" value="1"/>
</dbReference>